<feature type="compositionally biased region" description="Polar residues" evidence="1">
    <location>
        <begin position="294"/>
        <end position="303"/>
    </location>
</feature>
<dbReference type="EMBL" id="VSRR010005375">
    <property type="protein sequence ID" value="MPC42273.1"/>
    <property type="molecule type" value="Genomic_DNA"/>
</dbReference>
<evidence type="ECO:0000256" key="1">
    <source>
        <dbReference type="SAM" id="MobiDB-lite"/>
    </source>
</evidence>
<organism evidence="2 3">
    <name type="scientific">Portunus trituberculatus</name>
    <name type="common">Swimming crab</name>
    <name type="synonym">Neptunus trituberculatus</name>
    <dbReference type="NCBI Taxonomy" id="210409"/>
    <lineage>
        <taxon>Eukaryota</taxon>
        <taxon>Metazoa</taxon>
        <taxon>Ecdysozoa</taxon>
        <taxon>Arthropoda</taxon>
        <taxon>Crustacea</taxon>
        <taxon>Multicrustacea</taxon>
        <taxon>Malacostraca</taxon>
        <taxon>Eumalacostraca</taxon>
        <taxon>Eucarida</taxon>
        <taxon>Decapoda</taxon>
        <taxon>Pleocyemata</taxon>
        <taxon>Brachyura</taxon>
        <taxon>Eubrachyura</taxon>
        <taxon>Portunoidea</taxon>
        <taxon>Portunidae</taxon>
        <taxon>Portuninae</taxon>
        <taxon>Portunus</taxon>
    </lineage>
</organism>
<gene>
    <name evidence="2" type="ORF">E2C01_035892</name>
</gene>
<feature type="region of interest" description="Disordered" evidence="1">
    <location>
        <begin position="248"/>
        <end position="303"/>
    </location>
</feature>
<evidence type="ECO:0000313" key="3">
    <source>
        <dbReference type="Proteomes" id="UP000324222"/>
    </source>
</evidence>
<name>A0A5B7FAY3_PORTR</name>
<reference evidence="2 3" key="1">
    <citation type="submission" date="2019-05" db="EMBL/GenBank/DDBJ databases">
        <title>Another draft genome of Portunus trituberculatus and its Hox gene families provides insights of decapod evolution.</title>
        <authorList>
            <person name="Jeong J.-H."/>
            <person name="Song I."/>
            <person name="Kim S."/>
            <person name="Choi T."/>
            <person name="Kim D."/>
            <person name="Ryu S."/>
            <person name="Kim W."/>
        </authorList>
    </citation>
    <scope>NUCLEOTIDE SEQUENCE [LARGE SCALE GENOMIC DNA]</scope>
    <source>
        <tissue evidence="2">Muscle</tissue>
    </source>
</reference>
<comment type="caution">
    <text evidence="2">The sequence shown here is derived from an EMBL/GenBank/DDBJ whole genome shotgun (WGS) entry which is preliminary data.</text>
</comment>
<evidence type="ECO:0000313" key="2">
    <source>
        <dbReference type="EMBL" id="MPC42273.1"/>
    </source>
</evidence>
<accession>A0A5B7FAY3</accession>
<dbReference type="OrthoDB" id="10048737at2759"/>
<dbReference type="AlphaFoldDB" id="A0A5B7FAY3"/>
<proteinExistence type="predicted"/>
<sequence length="303" mass="32716">MGSKHNYVVDIAQYSPHPTVVPVCRPGRRRDFVVGPEGSVNLECGVEAHPTALTYTWAIMNPQCSRSPAQAAWKASQGTTDLPGLGGGSVCSAGPRILWVPKPNLAGSPSTPRDAPNLSRAAGLVITLQRGLQYCASLRSPQATTSDTRCLFMLREHGSTTPTTTTNSCTPAIRPHARPAAALSGNIQRRKLHFPFTKSTTRTAPRGTRGRLAASWRHRSACLCTPQRAVPCLRLSLEAFTNSEKCEGVSRVARNNPRGSDDEQGNVGERNEVMWPSEGEVEDPEHPTGDLLLNLTSTSPEFE</sequence>
<dbReference type="Proteomes" id="UP000324222">
    <property type="component" value="Unassembled WGS sequence"/>
</dbReference>
<protein>
    <submittedName>
        <fullName evidence="2">Uncharacterized protein</fullName>
    </submittedName>
</protein>
<keyword evidence="3" id="KW-1185">Reference proteome</keyword>